<evidence type="ECO:0000259" key="5">
    <source>
        <dbReference type="Pfam" id="PF13360"/>
    </source>
</evidence>
<name>A0A1G5Q1J7_9GAMM</name>
<gene>
    <name evidence="4" type="primary">bamB</name>
    <name evidence="6" type="ORF">SAMN03097708_01143</name>
</gene>
<dbReference type="PROSITE" id="PS51257">
    <property type="entry name" value="PROKAR_LIPOPROTEIN"/>
    <property type="match status" value="1"/>
</dbReference>
<comment type="function">
    <text evidence="4">Part of the outer membrane protein assembly complex, which is involved in assembly and insertion of beta-barrel proteins into the outer membrane.</text>
</comment>
<evidence type="ECO:0000313" key="6">
    <source>
        <dbReference type="EMBL" id="SCZ55522.1"/>
    </source>
</evidence>
<dbReference type="SMART" id="SM00564">
    <property type="entry name" value="PQQ"/>
    <property type="match status" value="6"/>
</dbReference>
<dbReference type="AlphaFoldDB" id="A0A1G5Q1J7"/>
<dbReference type="SUPFAM" id="SSF50998">
    <property type="entry name" value="Quinoprotein alcohol dehydrogenase-like"/>
    <property type="match status" value="1"/>
</dbReference>
<dbReference type="RefSeq" id="WP_092993782.1">
    <property type="nucleotide sequence ID" value="NZ_FMWD01000003.1"/>
</dbReference>
<keyword evidence="2 4" id="KW-0472">Membrane</keyword>
<dbReference type="STRING" id="415747.SAMN03097708_01143"/>
<keyword evidence="7" id="KW-1185">Reference proteome</keyword>
<dbReference type="Proteomes" id="UP000199648">
    <property type="component" value="Unassembled WGS sequence"/>
</dbReference>
<dbReference type="InterPro" id="IPR002372">
    <property type="entry name" value="PQQ_rpt_dom"/>
</dbReference>
<keyword evidence="4" id="KW-0564">Palmitate</keyword>
<protein>
    <recommendedName>
        <fullName evidence="4">Outer membrane protein assembly factor BamB</fullName>
    </recommendedName>
</protein>
<reference evidence="6 7" key="1">
    <citation type="submission" date="2016-10" db="EMBL/GenBank/DDBJ databases">
        <authorList>
            <person name="de Groot N.N."/>
        </authorList>
    </citation>
    <scope>NUCLEOTIDE SEQUENCE [LARGE SCALE GENOMIC DNA]</scope>
    <source>
        <strain evidence="6 7">HLD2</strain>
    </source>
</reference>
<evidence type="ECO:0000313" key="7">
    <source>
        <dbReference type="Proteomes" id="UP000199648"/>
    </source>
</evidence>
<dbReference type="GO" id="GO:0051205">
    <property type="term" value="P:protein insertion into membrane"/>
    <property type="evidence" value="ECO:0007669"/>
    <property type="project" value="UniProtKB-UniRule"/>
</dbReference>
<evidence type="ECO:0000256" key="4">
    <source>
        <dbReference type="HAMAP-Rule" id="MF_00923"/>
    </source>
</evidence>
<dbReference type="NCBIfam" id="TIGR03300">
    <property type="entry name" value="assembly_YfgL"/>
    <property type="match status" value="1"/>
</dbReference>
<dbReference type="InterPro" id="IPR015943">
    <property type="entry name" value="WD40/YVTN_repeat-like_dom_sf"/>
</dbReference>
<keyword evidence="3 4" id="KW-0998">Cell outer membrane</keyword>
<dbReference type="PANTHER" id="PTHR34512">
    <property type="entry name" value="CELL SURFACE PROTEIN"/>
    <property type="match status" value="1"/>
</dbReference>
<sequence>MKRILGLMLTAWVATGCSSGGGLPVTESPAELTDFEARLELQELWSADAGGGVGDHYLEMGPLVADDAIYTADVEGRVSAFERDSGKRLWTTSLEAGLSGGPGDGGDRILLGGDAEVFAVSKTDGSRLWRADVSSEVLAPPVRRDDIILVRTVDGNLFGLDAASGEQRWSYNQPVPTLSLRGVGAPAFFDGHAVAGFANGRLVAVNVQTGTPVWGATVSVPRGRTELERMVDVDAAPVIREGVAHVAAYQGRIATVALRNGQLLWTRDIPSHKAVGVTREAVLVIDDSSDVWALARYNGGTLWRSDKLHARRLTAPVPQGDFLVVGDLDGYLHWLSQADGSIVARDKVGSAPVLAAPVVDGDQVFVIDADGRLAAFRVQPN</sequence>
<comment type="subcellular location">
    <subcellularLocation>
        <location evidence="4">Cell outer membrane</location>
        <topology evidence="4">Lipid-anchor</topology>
    </subcellularLocation>
</comment>
<accession>A0A1G5Q1J7</accession>
<keyword evidence="1 4" id="KW-0732">Signal</keyword>
<dbReference type="InterPro" id="IPR018391">
    <property type="entry name" value="PQQ_b-propeller_rpt"/>
</dbReference>
<dbReference type="GO" id="GO:0009279">
    <property type="term" value="C:cell outer membrane"/>
    <property type="evidence" value="ECO:0007669"/>
    <property type="project" value="UniProtKB-SubCell"/>
</dbReference>
<comment type="subunit">
    <text evidence="4">Part of the Bam complex.</text>
</comment>
<dbReference type="Pfam" id="PF13360">
    <property type="entry name" value="PQQ_2"/>
    <property type="match status" value="1"/>
</dbReference>
<dbReference type="InterPro" id="IPR011047">
    <property type="entry name" value="Quinoprotein_ADH-like_sf"/>
</dbReference>
<dbReference type="OrthoDB" id="5173551at2"/>
<dbReference type="GO" id="GO:0043165">
    <property type="term" value="P:Gram-negative-bacterium-type cell outer membrane assembly"/>
    <property type="evidence" value="ECO:0007669"/>
    <property type="project" value="UniProtKB-UniRule"/>
</dbReference>
<dbReference type="InterPro" id="IPR017687">
    <property type="entry name" value="BamB"/>
</dbReference>
<feature type="domain" description="Pyrrolo-quinoline quinone repeat" evidence="5">
    <location>
        <begin position="75"/>
        <end position="304"/>
    </location>
</feature>
<keyword evidence="4" id="KW-0449">Lipoprotein</keyword>
<evidence type="ECO:0000256" key="2">
    <source>
        <dbReference type="ARBA" id="ARBA00023136"/>
    </source>
</evidence>
<comment type="similarity">
    <text evidence="4">Belongs to the BamB family.</text>
</comment>
<dbReference type="HAMAP" id="MF_00923">
    <property type="entry name" value="OM_assembly_BamB"/>
    <property type="match status" value="1"/>
</dbReference>
<evidence type="ECO:0000256" key="1">
    <source>
        <dbReference type="ARBA" id="ARBA00022729"/>
    </source>
</evidence>
<dbReference type="EMBL" id="FMWD01000003">
    <property type="protein sequence ID" value="SCZ55522.1"/>
    <property type="molecule type" value="Genomic_DNA"/>
</dbReference>
<dbReference type="Gene3D" id="2.130.10.10">
    <property type="entry name" value="YVTN repeat-like/Quinoprotein amine dehydrogenase"/>
    <property type="match status" value="1"/>
</dbReference>
<organism evidence="6 7">
    <name type="scientific">Thiohalomonas denitrificans</name>
    <dbReference type="NCBI Taxonomy" id="415747"/>
    <lineage>
        <taxon>Bacteria</taxon>
        <taxon>Pseudomonadati</taxon>
        <taxon>Pseudomonadota</taxon>
        <taxon>Gammaproteobacteria</taxon>
        <taxon>Thiohalomonadales</taxon>
        <taxon>Thiohalomonadaceae</taxon>
        <taxon>Thiohalomonas</taxon>
    </lineage>
</organism>
<proteinExistence type="inferred from homology"/>
<evidence type="ECO:0000256" key="3">
    <source>
        <dbReference type="ARBA" id="ARBA00023237"/>
    </source>
</evidence>
<dbReference type="PANTHER" id="PTHR34512:SF30">
    <property type="entry name" value="OUTER MEMBRANE PROTEIN ASSEMBLY FACTOR BAMB"/>
    <property type="match status" value="1"/>
</dbReference>